<keyword evidence="2 6" id="KW-0560">Oxidoreductase</keyword>
<dbReference type="GO" id="GO:0006979">
    <property type="term" value="P:response to oxidative stress"/>
    <property type="evidence" value="ECO:0007669"/>
    <property type="project" value="InterPro"/>
</dbReference>
<feature type="compositionally biased region" description="Basic and acidic residues" evidence="4">
    <location>
        <begin position="44"/>
        <end position="55"/>
    </location>
</feature>
<proteinExistence type="predicted"/>
<accession>A0A6L7GIS2</accession>
<reference evidence="6 7" key="1">
    <citation type="submission" date="2019-11" db="EMBL/GenBank/DDBJ databases">
        <title>Gordonia sp. nov., a novel actinobacterium isolated from mangrove soil in Hainan.</title>
        <authorList>
            <person name="Huang X."/>
            <person name="Xie Y."/>
            <person name="Chu X."/>
            <person name="Xiao K."/>
        </authorList>
    </citation>
    <scope>NUCLEOTIDE SEQUENCE [LARGE SCALE GENOMIC DNA]</scope>
    <source>
        <strain evidence="6 7">HNM0687</strain>
    </source>
</reference>
<comment type="caution">
    <text evidence="6">The sequence shown here is derived from an EMBL/GenBank/DDBJ whole genome shotgun (WGS) entry which is preliminary data.</text>
</comment>
<dbReference type="FunFam" id="2.170.150.20:FF:000003">
    <property type="entry name" value="Peptide methionine sulfoxide reductase MsrB"/>
    <property type="match status" value="1"/>
</dbReference>
<dbReference type="NCBIfam" id="TIGR00357">
    <property type="entry name" value="peptide-methionine (R)-S-oxide reductase MsrB"/>
    <property type="match status" value="1"/>
</dbReference>
<gene>
    <name evidence="6" type="primary">msrB</name>
    <name evidence="6" type="ORF">GIY30_00040</name>
</gene>
<evidence type="ECO:0000256" key="4">
    <source>
        <dbReference type="SAM" id="MobiDB-lite"/>
    </source>
</evidence>
<dbReference type="InterPro" id="IPR028427">
    <property type="entry name" value="Met_Sox_Rdtase_MsrB"/>
</dbReference>
<dbReference type="PANTHER" id="PTHR10173:SF59">
    <property type="entry name" value="PEPTIDE METHIONINE SULFOXIDE REDUCTASE MSRA_MSRB"/>
    <property type="match status" value="1"/>
</dbReference>
<dbReference type="EMBL" id="WMBR01000001">
    <property type="protein sequence ID" value="MXP19754.1"/>
    <property type="molecule type" value="Genomic_DNA"/>
</dbReference>
<name>A0A6L7GIS2_9ACTN</name>
<keyword evidence="7" id="KW-1185">Reference proteome</keyword>
<dbReference type="AlphaFoldDB" id="A0A6L7GIS2"/>
<dbReference type="InterPro" id="IPR011057">
    <property type="entry name" value="Mss4-like_sf"/>
</dbReference>
<dbReference type="InterPro" id="IPR002579">
    <property type="entry name" value="Met_Sox_Rdtase_MsrB_dom"/>
</dbReference>
<dbReference type="GO" id="GO:0030091">
    <property type="term" value="P:protein repair"/>
    <property type="evidence" value="ECO:0007669"/>
    <property type="project" value="InterPro"/>
</dbReference>
<dbReference type="PROSITE" id="PS51790">
    <property type="entry name" value="MSRB"/>
    <property type="match status" value="1"/>
</dbReference>
<dbReference type="PANTHER" id="PTHR10173">
    <property type="entry name" value="METHIONINE SULFOXIDE REDUCTASE"/>
    <property type="match status" value="1"/>
</dbReference>
<dbReference type="Pfam" id="PF01641">
    <property type="entry name" value="SelR"/>
    <property type="match status" value="1"/>
</dbReference>
<comment type="catalytic activity">
    <reaction evidence="3">
        <text>L-methionyl-[protein] + [thioredoxin]-disulfide + H2O = L-methionyl-(R)-S-oxide-[protein] + [thioredoxin]-dithiol</text>
        <dbReference type="Rhea" id="RHEA:24164"/>
        <dbReference type="Rhea" id="RHEA-COMP:10698"/>
        <dbReference type="Rhea" id="RHEA-COMP:10700"/>
        <dbReference type="Rhea" id="RHEA-COMP:12313"/>
        <dbReference type="Rhea" id="RHEA-COMP:12314"/>
        <dbReference type="ChEBI" id="CHEBI:15377"/>
        <dbReference type="ChEBI" id="CHEBI:16044"/>
        <dbReference type="ChEBI" id="CHEBI:29950"/>
        <dbReference type="ChEBI" id="CHEBI:45764"/>
        <dbReference type="ChEBI" id="CHEBI:50058"/>
        <dbReference type="EC" id="1.8.4.12"/>
    </reaction>
</comment>
<feature type="domain" description="MsrB" evidence="5">
    <location>
        <begin position="64"/>
        <end position="187"/>
    </location>
</feature>
<dbReference type="GO" id="GO:0005737">
    <property type="term" value="C:cytoplasm"/>
    <property type="evidence" value="ECO:0007669"/>
    <property type="project" value="TreeGrafter"/>
</dbReference>
<protein>
    <recommendedName>
        <fullName evidence="1">peptide-methionine (R)-S-oxide reductase</fullName>
        <ecNumber evidence="1">1.8.4.12</ecNumber>
    </recommendedName>
</protein>
<dbReference type="Gene3D" id="2.170.150.20">
    <property type="entry name" value="Peptide methionine sulfoxide reductase"/>
    <property type="match status" value="1"/>
</dbReference>
<dbReference type="GO" id="GO:0033743">
    <property type="term" value="F:peptide-methionine (R)-S-oxide reductase activity"/>
    <property type="evidence" value="ECO:0007669"/>
    <property type="project" value="UniProtKB-EC"/>
</dbReference>
<dbReference type="EC" id="1.8.4.12" evidence="1"/>
<evidence type="ECO:0000313" key="6">
    <source>
        <dbReference type="EMBL" id="MXP19754.1"/>
    </source>
</evidence>
<evidence type="ECO:0000313" key="7">
    <source>
        <dbReference type="Proteomes" id="UP000475545"/>
    </source>
</evidence>
<evidence type="ECO:0000256" key="3">
    <source>
        <dbReference type="ARBA" id="ARBA00048488"/>
    </source>
</evidence>
<evidence type="ECO:0000259" key="5">
    <source>
        <dbReference type="PROSITE" id="PS51790"/>
    </source>
</evidence>
<organism evidence="6 7">
    <name type="scientific">Gordonia mangrovi</name>
    <dbReference type="NCBI Taxonomy" id="2665643"/>
    <lineage>
        <taxon>Bacteria</taxon>
        <taxon>Bacillati</taxon>
        <taxon>Actinomycetota</taxon>
        <taxon>Actinomycetes</taxon>
        <taxon>Mycobacteriales</taxon>
        <taxon>Gordoniaceae</taxon>
        <taxon>Gordonia</taxon>
    </lineage>
</organism>
<dbReference type="Proteomes" id="UP000475545">
    <property type="component" value="Unassembled WGS sequence"/>
</dbReference>
<evidence type="ECO:0000256" key="2">
    <source>
        <dbReference type="ARBA" id="ARBA00023002"/>
    </source>
</evidence>
<evidence type="ECO:0000256" key="1">
    <source>
        <dbReference type="ARBA" id="ARBA00012499"/>
    </source>
</evidence>
<feature type="region of interest" description="Disordered" evidence="4">
    <location>
        <begin position="1"/>
        <end position="55"/>
    </location>
</feature>
<dbReference type="SUPFAM" id="SSF51316">
    <property type="entry name" value="Mss4-like"/>
    <property type="match status" value="1"/>
</dbReference>
<sequence length="214" mass="24056">MDSPWSDDGQRGSGPNPGRGLLCRVTPQPAASTGGVVTTNQHQTDQHHTNHRTTDYRRTDYRKTDEAVRRLTDAQYRVTQRDGTEPAFHNEYWDHHEPGIYVDVVSGQPLFTSIDKYDSGTGWPSFTRPIDSDAVTTTTDHTLWMRRTEVRSAGADSHLGHVFDDGPRDAGGQRYCMNSAALRFIGVDDLEAQEYGAYRSLFDDRTTDSTNTEE</sequence>